<dbReference type="AlphaFoldDB" id="A0A0S4MN68"/>
<organism evidence="1 2">
    <name type="scientific">Echinococcus multilocularis</name>
    <name type="common">Fox tapeworm</name>
    <dbReference type="NCBI Taxonomy" id="6211"/>
    <lineage>
        <taxon>Eukaryota</taxon>
        <taxon>Metazoa</taxon>
        <taxon>Spiralia</taxon>
        <taxon>Lophotrochozoa</taxon>
        <taxon>Platyhelminthes</taxon>
        <taxon>Cestoda</taxon>
        <taxon>Eucestoda</taxon>
        <taxon>Cyclophyllidea</taxon>
        <taxon>Taeniidae</taxon>
        <taxon>Echinococcus</taxon>
    </lineage>
</organism>
<sequence>MFYFRHLSTSSPKLELQRLCHWGIAPSTQVNAHRSDSCGDSLKDTSPSRTPAINDVCHLILIDGVWTGLPTSIHDGY</sequence>
<protein>
    <submittedName>
        <fullName evidence="1">Girdin isoform 2</fullName>
    </submittedName>
</protein>
<reference evidence="1" key="2">
    <citation type="submission" date="2015-11" db="EMBL/GenBank/DDBJ databases">
        <authorList>
            <person name="Zhang Y."/>
            <person name="Guo Z."/>
        </authorList>
    </citation>
    <scope>NUCLEOTIDE SEQUENCE</scope>
</reference>
<reference evidence="1" key="1">
    <citation type="journal article" date="2013" name="Nature">
        <title>The genomes of four tapeworm species reveal adaptations to parasitism.</title>
        <authorList>
            <person name="Tsai I.J."/>
            <person name="Zarowiecki M."/>
            <person name="Holroyd N."/>
            <person name="Garciarrubio A."/>
            <person name="Sanchez-Flores A."/>
            <person name="Brooks K.L."/>
            <person name="Tracey A."/>
            <person name="Bobes R.J."/>
            <person name="Fragoso G."/>
            <person name="Sciutto E."/>
            <person name="Aslett M."/>
            <person name="Beasley H."/>
            <person name="Bennett H.M."/>
            <person name="Cai J."/>
            <person name="Camicia F."/>
            <person name="Clark R."/>
            <person name="Cucher M."/>
            <person name="De Silva N."/>
            <person name="Day T.A."/>
            <person name="Deplazes P."/>
            <person name="Estrada K."/>
            <person name="Fernandez C."/>
            <person name="Holland P.W."/>
            <person name="Hou J."/>
            <person name="Hu S."/>
            <person name="Huckvale T."/>
            <person name="Hung S.S."/>
            <person name="Kamenetzky L."/>
            <person name="Keane J.A."/>
            <person name="Kiss F."/>
            <person name="Koziol U."/>
            <person name="Lambert O."/>
            <person name="Liu K."/>
            <person name="Luo X."/>
            <person name="Luo Y."/>
            <person name="Macchiaroli N."/>
            <person name="Nichol S."/>
            <person name="Paps J."/>
            <person name="Parkinson J."/>
            <person name="Pouchkina-Stantcheva N."/>
            <person name="Riddiford N."/>
            <person name="Rosenzvit M."/>
            <person name="Salinas G."/>
            <person name="Wasmuth J.D."/>
            <person name="Zamanian M."/>
            <person name="Zheng Y."/>
            <person name="Cai X."/>
            <person name="Soberon X."/>
            <person name="Olson P.D."/>
            <person name="Laclette J.P."/>
            <person name="Brehm K."/>
            <person name="Berriman M."/>
            <person name="Garciarrubio A."/>
            <person name="Bobes R.J."/>
            <person name="Fragoso G."/>
            <person name="Sanchez-Flores A."/>
            <person name="Estrada K."/>
            <person name="Cevallos M.A."/>
            <person name="Morett E."/>
            <person name="Gonzalez V."/>
            <person name="Portillo T."/>
            <person name="Ochoa-Leyva A."/>
            <person name="Jose M.V."/>
            <person name="Sciutto E."/>
            <person name="Landa A."/>
            <person name="Jimenez L."/>
            <person name="Valdes V."/>
            <person name="Carrero J.C."/>
            <person name="Larralde C."/>
            <person name="Morales-Montor J."/>
            <person name="Limon-Lason J."/>
            <person name="Soberon X."/>
            <person name="Laclette J.P."/>
        </authorList>
    </citation>
    <scope>NUCLEOTIDE SEQUENCE [LARGE SCALE GENOMIC DNA]</scope>
</reference>
<evidence type="ECO:0000313" key="2">
    <source>
        <dbReference type="Proteomes" id="UP000017246"/>
    </source>
</evidence>
<dbReference type="EMBL" id="LN902849">
    <property type="protein sequence ID" value="CUT99862.1"/>
    <property type="molecule type" value="Genomic_DNA"/>
</dbReference>
<name>A0A0S4MN68_ECHMU</name>
<dbReference type="Proteomes" id="UP000017246">
    <property type="component" value="Unassembled WGS sequence"/>
</dbReference>
<accession>A0A0S4MN68</accession>
<proteinExistence type="predicted"/>
<keyword evidence="2" id="KW-1185">Reference proteome</keyword>
<evidence type="ECO:0000313" key="1">
    <source>
        <dbReference type="EMBL" id="CUT99862.1"/>
    </source>
</evidence>